<keyword evidence="4" id="KW-1185">Reference proteome</keyword>
<name>A0A4Y9KRA2_9BRAD</name>
<reference evidence="1 4" key="1">
    <citation type="submission" date="2019-03" db="EMBL/GenBank/DDBJ databases">
        <title>Bradyrhizobium strains diversity isolated from Chamaecrista fasciculata.</title>
        <authorList>
            <person name="Urquiaga M.C.O."/>
            <person name="Hungria M."/>
            <person name="Delamuta J.R.M."/>
        </authorList>
    </citation>
    <scope>NUCLEOTIDE SEQUENCE [LARGE SCALE GENOMIC DNA]</scope>
    <source>
        <strain evidence="1 4">CNPSo 3424</strain>
    </source>
</reference>
<evidence type="ECO:0000313" key="2">
    <source>
        <dbReference type="EMBL" id="TFV68735.1"/>
    </source>
</evidence>
<evidence type="ECO:0000313" key="3">
    <source>
        <dbReference type="Proteomes" id="UP000297700"/>
    </source>
</evidence>
<evidence type="ECO:0000313" key="4">
    <source>
        <dbReference type="Proteomes" id="UP000298225"/>
    </source>
</evidence>
<dbReference type="RefSeq" id="WP_126261652.1">
    <property type="nucleotide sequence ID" value="NZ_SPQS01000036.1"/>
</dbReference>
<organism evidence="1 4">
    <name type="scientific">Bradyrhizobium frederickii</name>
    <dbReference type="NCBI Taxonomy" id="2560054"/>
    <lineage>
        <taxon>Bacteria</taxon>
        <taxon>Pseudomonadati</taxon>
        <taxon>Pseudomonadota</taxon>
        <taxon>Alphaproteobacteria</taxon>
        <taxon>Hyphomicrobiales</taxon>
        <taxon>Nitrobacteraceae</taxon>
        <taxon>Bradyrhizobium</taxon>
    </lineage>
</organism>
<dbReference type="Proteomes" id="UP000298225">
    <property type="component" value="Unassembled WGS sequence"/>
</dbReference>
<sequence>MTAIENTALGRLEKEGRLLNAVLKGGTAKPGRFGFRGDVALKFQTQVADEKRPPDYSIEQVLTIAQDGERTIPVLAGYLHSFAYLADVVTVLDGALSPTGSYFMFCNNIDLLAKYRVKFGDISFHVLPCDESTVWKEMMDLVGLNKDDIKKLDPAGKLDYLLDAAKDLDLSYEEISYDEGLKWMEPVKDRNENRPV</sequence>
<accession>A0A4Y9NQT7</accession>
<dbReference type="OrthoDB" id="7343596at2"/>
<proteinExistence type="predicted"/>
<dbReference type="EMBL" id="SPQS01000036">
    <property type="protein sequence ID" value="TFV68735.1"/>
    <property type="molecule type" value="Genomic_DNA"/>
</dbReference>
<reference evidence="2 3" key="2">
    <citation type="submission" date="2019-03" db="EMBL/GenBank/DDBJ databases">
        <title>Bradyrhizobium strains diversity.</title>
        <authorList>
            <person name="Urquiaga M.C.O."/>
            <person name="Hungria M."/>
            <person name="Delamuta J.R.M."/>
            <person name="Klepa M.S."/>
        </authorList>
    </citation>
    <scope>NUCLEOTIDE SEQUENCE [LARGE SCALE GENOMIC DNA]</scope>
    <source>
        <strain evidence="2 3">CNPSo 3426</strain>
    </source>
</reference>
<dbReference type="AlphaFoldDB" id="A0A4Y9KRA2"/>
<dbReference type="Proteomes" id="UP000297700">
    <property type="component" value="Unassembled WGS sequence"/>
</dbReference>
<gene>
    <name evidence="2" type="ORF">E4K64_35780</name>
    <name evidence="1" type="ORF">E4K66_34515</name>
</gene>
<protein>
    <submittedName>
        <fullName evidence="1">Uncharacterized protein</fullName>
    </submittedName>
</protein>
<evidence type="ECO:0000313" key="1">
    <source>
        <dbReference type="EMBL" id="TFV30568.1"/>
    </source>
</evidence>
<comment type="caution">
    <text evidence="1">The sequence shown here is derived from an EMBL/GenBank/DDBJ whole genome shotgun (WGS) entry which is preliminary data.</text>
</comment>
<accession>A0A4Y9KRA2</accession>
<dbReference type="EMBL" id="SPQU01000030">
    <property type="protein sequence ID" value="TFV30568.1"/>
    <property type="molecule type" value="Genomic_DNA"/>
</dbReference>